<organism evidence="1 2">
    <name type="scientific">Pseudoalteromonas phenolica</name>
    <dbReference type="NCBI Taxonomy" id="161398"/>
    <lineage>
        <taxon>Bacteria</taxon>
        <taxon>Pseudomonadati</taxon>
        <taxon>Pseudomonadota</taxon>
        <taxon>Gammaproteobacteria</taxon>
        <taxon>Alteromonadales</taxon>
        <taxon>Pseudoalteromonadaceae</taxon>
        <taxon>Pseudoalteromonas</taxon>
    </lineage>
</organism>
<gene>
    <name evidence="1" type="ORF">CWB73_21830</name>
</gene>
<evidence type="ECO:0000313" key="1">
    <source>
        <dbReference type="EMBL" id="TMP75646.1"/>
    </source>
</evidence>
<sequence length="36" mass="4097">MNTSYSPTQLGWQAFFQQQLTLTELESSILGRVIAH</sequence>
<dbReference type="Proteomes" id="UP000307362">
    <property type="component" value="Unassembled WGS sequence"/>
</dbReference>
<dbReference type="AlphaFoldDB" id="A0A5S3YKY9"/>
<dbReference type="EMBL" id="PNCM01000367">
    <property type="protein sequence ID" value="TMP75646.1"/>
    <property type="molecule type" value="Genomic_DNA"/>
</dbReference>
<accession>A0A5S3YKY9</accession>
<reference evidence="1 2" key="1">
    <citation type="submission" date="2017-12" db="EMBL/GenBank/DDBJ databases">
        <authorList>
            <person name="Paulsen S."/>
            <person name="Gram L.K."/>
        </authorList>
    </citation>
    <scope>NUCLEOTIDE SEQUENCE [LARGE SCALE GENOMIC DNA]</scope>
    <source>
        <strain evidence="1 2">S1189</strain>
    </source>
</reference>
<proteinExistence type="predicted"/>
<evidence type="ECO:0000313" key="2">
    <source>
        <dbReference type="Proteomes" id="UP000307362"/>
    </source>
</evidence>
<name>A0A5S3YKY9_9GAMM</name>
<protein>
    <submittedName>
        <fullName evidence="1">GTPase RsgA</fullName>
    </submittedName>
</protein>
<reference evidence="2" key="2">
    <citation type="submission" date="2019-06" db="EMBL/GenBank/DDBJ databases">
        <title>Co-occurence of chitin degradation, pigmentation and bioactivity in marine Pseudoalteromonas.</title>
        <authorList>
            <person name="Sonnenschein E.C."/>
            <person name="Bech P.K."/>
        </authorList>
    </citation>
    <scope>NUCLEOTIDE SEQUENCE [LARGE SCALE GENOMIC DNA]</scope>
    <source>
        <strain evidence="2">S1189</strain>
    </source>
</reference>
<feature type="non-terminal residue" evidence="1">
    <location>
        <position position="36"/>
    </location>
</feature>
<comment type="caution">
    <text evidence="1">The sequence shown here is derived from an EMBL/GenBank/DDBJ whole genome shotgun (WGS) entry which is preliminary data.</text>
</comment>